<dbReference type="InterPro" id="IPR036034">
    <property type="entry name" value="PDZ_sf"/>
</dbReference>
<protein>
    <submittedName>
        <fullName evidence="3">PDZ domain (Also known as DHR or GLGF) domain-containing protein</fullName>
    </submittedName>
</protein>
<dbReference type="PROSITE" id="PS50106">
    <property type="entry name" value="PDZ"/>
    <property type="match status" value="1"/>
</dbReference>
<feature type="compositionally biased region" description="Polar residues" evidence="1">
    <location>
        <begin position="350"/>
        <end position="362"/>
    </location>
</feature>
<feature type="compositionally biased region" description="Basic and acidic residues" evidence="1">
    <location>
        <begin position="966"/>
        <end position="982"/>
    </location>
</feature>
<dbReference type="Proteomes" id="UP001201812">
    <property type="component" value="Unassembled WGS sequence"/>
</dbReference>
<dbReference type="EMBL" id="JAKKPZ010000154">
    <property type="protein sequence ID" value="KAI1700156.1"/>
    <property type="molecule type" value="Genomic_DNA"/>
</dbReference>
<feature type="compositionally biased region" description="Basic and acidic residues" evidence="1">
    <location>
        <begin position="127"/>
        <end position="146"/>
    </location>
</feature>
<feature type="compositionally biased region" description="Low complexity" evidence="1">
    <location>
        <begin position="408"/>
        <end position="420"/>
    </location>
</feature>
<dbReference type="GO" id="GO:0005911">
    <property type="term" value="C:cell-cell junction"/>
    <property type="evidence" value="ECO:0007669"/>
    <property type="project" value="InterPro"/>
</dbReference>
<feature type="compositionally biased region" description="Low complexity" evidence="1">
    <location>
        <begin position="147"/>
        <end position="162"/>
    </location>
</feature>
<dbReference type="InterPro" id="IPR001478">
    <property type="entry name" value="PDZ"/>
</dbReference>
<evidence type="ECO:0000256" key="1">
    <source>
        <dbReference type="SAM" id="MobiDB-lite"/>
    </source>
</evidence>
<dbReference type="Gene3D" id="2.30.42.10">
    <property type="match status" value="1"/>
</dbReference>
<feature type="region of interest" description="Disordered" evidence="1">
    <location>
        <begin position="111"/>
        <end position="181"/>
    </location>
</feature>
<reference evidence="3" key="1">
    <citation type="submission" date="2022-01" db="EMBL/GenBank/DDBJ databases">
        <title>Genome Sequence Resource for Two Populations of Ditylenchus destructor, the Migratory Endoparasitic Phytonematode.</title>
        <authorList>
            <person name="Zhang H."/>
            <person name="Lin R."/>
            <person name="Xie B."/>
        </authorList>
    </citation>
    <scope>NUCLEOTIDE SEQUENCE</scope>
    <source>
        <strain evidence="3">BazhouSP</strain>
    </source>
</reference>
<gene>
    <name evidence="3" type="ORF">DdX_16876</name>
</gene>
<evidence type="ECO:0000313" key="3">
    <source>
        <dbReference type="EMBL" id="KAI1700156.1"/>
    </source>
</evidence>
<sequence>MPITVTTRSRDRSLTRRPYSLYDVPNPNMEFVSNYNTKLPRNLPRPPSYIEFMASRLASMGHPVTKEPKISPDLETQNAFSSGGYLSENGQKGVQYSNLDTRNTILDSAEQNLDSGDQCPNCPMNSRNDKEPSRSSGFGDRRDSKGSSEGASTSEVSSSEGSCDLAKSEGEAHPPALSECASSSSSFLYGKEETAQVKEGTPQVEDLEKLQEDLGCRAKEKGKGDSTCWLSTLLQHYKSMLIWSSKKSIKSPAKSQTPDTAPGEPNPGIYVKKVIEGTPAHEDGRLHTGDQLLSVNNKSLVGISQEQAAQQMVSAGSEIHFEVAKQMAMINGLDTWLARSMNEKNVNPSIQMAKGQKSSQHPSGLPVNDFGGQRVHGRSISASELYSQADTASLTSAGSAQPPPNVPPHQYAQPHQYQSQGRLPSHYKPTQRSAACVVQPGRPAASPINSRRNGNASPTSLLTTIGNGQQVTSCGNMPQRFRPAQQLRSASTVPFGSHYANPNHRMSFESAAELANLQRQREAVSLLTDYSKLPLISQNSNNIGNNNIGSQSMQAPLAGMETESLNSSGSGNSGGVPTQNLGLSDQASTHLIGVGTPTSSNSSSARSSGSQKYTKQQPLSLDLRLYQTKFNDQGSIINGNNGVHPGSGIHNLGQALPAYSNSSSSTSPLPPPPAVSSYFNGGSDWSRPGVKPLDTDNGQFRNNTHRNGAGGSQRQRLFTPASTSQLPIGQVRVFQHPAPGSQQPKQFPVSGRRSAPLFGQEDPLREVEQQASRAMTTDELNEELDRLDSKEVVTEADKQHYRKLLQELAERNGQESLGASKSSSDFRRAGMKSSRQTVSTSALDPDHNHVHQPTQPLMMMGRSNNGVALPYIGEMEFKLNRRAAQNPEFSSAPLKGHHLQQNSAENEIDDVSRVANRLNNMAIDEEAEENGEAAQSNVIKSTLVYGQTAPKATVEKAPVSAMRDSSSPEDKAKKRVQFRDLDNLETDENVDSNRNGHHHIRLPSMEEEEETLDKDHTKNGNIGDESEQEPRVQIIGTNEVYKDPRQRRLDQQHQAKALRPVVDGSNLGFRDKMKLFATQLGEQTPKNKLKNSSVERDIEHQINNGNNPGP</sequence>
<evidence type="ECO:0000259" key="2">
    <source>
        <dbReference type="PROSITE" id="PS50106"/>
    </source>
</evidence>
<feature type="region of interest" description="Disordered" evidence="1">
    <location>
        <begin position="953"/>
        <end position="1056"/>
    </location>
</feature>
<feature type="compositionally biased region" description="Polar residues" evidence="1">
    <location>
        <begin position="447"/>
        <end position="458"/>
    </location>
</feature>
<feature type="region of interest" description="Disordered" evidence="1">
    <location>
        <begin position="1079"/>
        <end position="1110"/>
    </location>
</feature>
<feature type="region of interest" description="Disordered" evidence="1">
    <location>
        <begin position="659"/>
        <end position="715"/>
    </location>
</feature>
<keyword evidence="4" id="KW-1185">Reference proteome</keyword>
<dbReference type="SUPFAM" id="SSF50156">
    <property type="entry name" value="PDZ domain-like"/>
    <property type="match status" value="1"/>
</dbReference>
<feature type="region of interest" description="Disordered" evidence="1">
    <location>
        <begin position="812"/>
        <end position="860"/>
    </location>
</feature>
<feature type="domain" description="PDZ" evidence="2">
    <location>
        <begin position="268"/>
        <end position="327"/>
    </location>
</feature>
<feature type="region of interest" description="Disordered" evidence="1">
    <location>
        <begin position="248"/>
        <end position="267"/>
    </location>
</feature>
<accession>A0AAD4MSV5</accession>
<feature type="compositionally biased region" description="Polar residues" evidence="1">
    <location>
        <begin position="576"/>
        <end position="589"/>
    </location>
</feature>
<dbReference type="PANTHER" id="PTHR10398:SF2">
    <property type="entry name" value="AFADIN"/>
    <property type="match status" value="1"/>
</dbReference>
<feature type="region of interest" description="Disordered" evidence="1">
    <location>
        <begin position="350"/>
        <end position="374"/>
    </location>
</feature>
<feature type="compositionally biased region" description="Basic and acidic residues" evidence="1">
    <location>
        <begin position="1040"/>
        <end position="1053"/>
    </location>
</feature>
<feature type="region of interest" description="Disordered" evidence="1">
    <location>
        <begin position="390"/>
        <end position="458"/>
    </location>
</feature>
<feature type="compositionally biased region" description="Polar residues" evidence="1">
    <location>
        <begin position="1080"/>
        <end position="1092"/>
    </location>
</feature>
<feature type="region of interest" description="Disordered" evidence="1">
    <location>
        <begin position="63"/>
        <end position="92"/>
    </location>
</feature>
<dbReference type="AlphaFoldDB" id="A0AAD4MSV5"/>
<dbReference type="SMART" id="SM00228">
    <property type="entry name" value="PDZ"/>
    <property type="match status" value="1"/>
</dbReference>
<feature type="compositionally biased region" description="Polar residues" evidence="1">
    <location>
        <begin position="696"/>
        <end position="715"/>
    </location>
</feature>
<feature type="compositionally biased region" description="Polar residues" evidence="1">
    <location>
        <begin position="814"/>
        <end position="823"/>
    </location>
</feature>
<feature type="compositionally biased region" description="Polar residues" evidence="1">
    <location>
        <begin position="390"/>
        <end position="399"/>
    </location>
</feature>
<name>A0AAD4MSV5_9BILA</name>
<feature type="compositionally biased region" description="Polar residues" evidence="1">
    <location>
        <begin position="1101"/>
        <end position="1110"/>
    </location>
</feature>
<feature type="region of interest" description="Disordered" evidence="1">
    <location>
        <begin position="559"/>
        <end position="618"/>
    </location>
</feature>
<dbReference type="PANTHER" id="PTHR10398">
    <property type="entry name" value="AFADIN"/>
    <property type="match status" value="1"/>
</dbReference>
<comment type="caution">
    <text evidence="3">The sequence shown here is derived from an EMBL/GenBank/DDBJ whole genome shotgun (WGS) entry which is preliminary data.</text>
</comment>
<evidence type="ECO:0000313" key="4">
    <source>
        <dbReference type="Proteomes" id="UP001201812"/>
    </source>
</evidence>
<organism evidence="3 4">
    <name type="scientific">Ditylenchus destructor</name>
    <dbReference type="NCBI Taxonomy" id="166010"/>
    <lineage>
        <taxon>Eukaryota</taxon>
        <taxon>Metazoa</taxon>
        <taxon>Ecdysozoa</taxon>
        <taxon>Nematoda</taxon>
        <taxon>Chromadorea</taxon>
        <taxon>Rhabditida</taxon>
        <taxon>Tylenchina</taxon>
        <taxon>Tylenchomorpha</taxon>
        <taxon>Sphaerularioidea</taxon>
        <taxon>Anguinidae</taxon>
        <taxon>Anguininae</taxon>
        <taxon>Ditylenchus</taxon>
    </lineage>
</organism>
<dbReference type="Pfam" id="PF00595">
    <property type="entry name" value="PDZ"/>
    <property type="match status" value="1"/>
</dbReference>
<feature type="compositionally biased region" description="Polar residues" evidence="1">
    <location>
        <begin position="833"/>
        <end position="842"/>
    </location>
</feature>
<feature type="compositionally biased region" description="Low complexity" evidence="1">
    <location>
        <begin position="599"/>
        <end position="610"/>
    </location>
</feature>
<dbReference type="InterPro" id="IPR028842">
    <property type="entry name" value="Afadin"/>
</dbReference>
<proteinExistence type="predicted"/>